<dbReference type="EMBL" id="CP077073">
    <property type="protein sequence ID" value="QXH34236.1"/>
    <property type="molecule type" value="Genomic_DNA"/>
</dbReference>
<keyword evidence="1" id="KW-0175">Coiled coil</keyword>
<organism evidence="2 3">
    <name type="scientific">Pseudomonas muyukensis</name>
    <dbReference type="NCBI Taxonomy" id="2842357"/>
    <lineage>
        <taxon>Bacteria</taxon>
        <taxon>Pseudomonadati</taxon>
        <taxon>Pseudomonadota</taxon>
        <taxon>Gammaproteobacteria</taxon>
        <taxon>Pseudomonadales</taxon>
        <taxon>Pseudomonadaceae</taxon>
        <taxon>Pseudomonas</taxon>
    </lineage>
</organism>
<gene>
    <name evidence="2" type="ORF">KSS95_19070</name>
</gene>
<feature type="coiled-coil region" evidence="1">
    <location>
        <begin position="1195"/>
        <end position="1222"/>
    </location>
</feature>
<dbReference type="Proteomes" id="UP001047646">
    <property type="component" value="Chromosome"/>
</dbReference>
<proteinExistence type="predicted"/>
<evidence type="ECO:0000256" key="1">
    <source>
        <dbReference type="SAM" id="Coils"/>
    </source>
</evidence>
<protein>
    <submittedName>
        <fullName evidence="2">Uncharacterized protein</fullName>
    </submittedName>
</protein>
<sequence>MNDNLQQRLAQFSRLDCKVAKRFNDRPTLLDTAAYLLFDQWQRHHLSRQYDPLNLFLKTRHAQTDHIYTRPLAQVLVERYCRRSTLNLTVGADVLIARPDDDTPVAIDLHEVELLINQAGPLLLTVYQEQLTGYWSLFDSSGETPWQWYANHLRAQLQNAIDTHHAAGSLPGLALATAKLLHAYPEAAQRNAWPNAKGLVVSGLRVDYANNSNLDVDLASAVLIEHADGEPARDLTLLYTLSGKLLRFASRQDLLQTIARYHASTTPQTPLRIDLTPVASSVFEDQALGLLNQQLCVIETLAGRYHSALDAITLSLDIDRFTSMVDLCSDIEEAQRRSLSAHLPDWLRNAPSRPLMHYSTLLIDVAQRYQEAKGRFWLDGVPTAEAYANQQLARRLAADHPDAACNPEQVRVTNYQVTAAAAPVQGSLVTSGEVTPVAFSLAQLAIGNLGLLKPGRVTLTSTTADPLPAWMTEGYLRTLISELDIATTYPALLRHELLDDMAQRQQRQQLLKAQLGAQLPALAMALHLQGKIPDRQIVDHVSQVFSSTPSMTDSNWVMRPLGLVKYPGAAADYPRNTWLIEAQAPNGEACLLYRPLHEASLLYFSDRLALFVALSTEGELQDDLLQRLPAEDRRFYAHGGFLEPHLFAPLDDTSAVPFGTPAPVSLALAPAEEDVGQALYLACVNESIERFEAQAVSTSQTRWNSWKALGWLLFNTLLPLAGSTLGKVAWLAQMEIALARFITSDSQRAPSEHRLAMVDLLVNIAMLLFSHSLFRLRLEQARAGSPLAPPQLPRVSEVASPEVTTAHATLIDFSWSRPNRTLSPAQRQALEQLQAKIRAADLGSPIPAGELQGLYLHGAALYTVFEGKVYEVEQNQARQSLRIVGADQTPGPWLHVNEVGAWQLDLRLGLKGGMPLSEQLRRLQLEKQDALRAANDVIRADKALIPAKLREMTTLEGLTSATTDDSVLGTCQERISAVSSFWEHHLEHLKTRNALQVVKDFRKVHAYAVYNVSFCQRVLHKILYQRYQPNRAQLLQIARQQQQGQPLGTADVRSVTQRLDNLAPLLERMTDNNRLLRQCQDELGKLAGPRFPEISQWRDLAATVTANAERALVLRFLRLEGLLNRMTLVHRLQGDAPYWRDRFWDNIELGIAQRAKLFKLAQPDPEVSTRLLHSIKGHFEVANRQLGNLIELTEGDAARQTAQQLQSELDEILADVTRDLKELPDYPPVRTLAQLRSKVPGLIETAEHGVLLAEPRAEDANTVDLPGPDSKTPTRTYHLKQGNWVELKPAKVTQPYSERSLKRLLKDSSGLMSTARKELANVQQAGNRYLPVEIEESILHQQARLLEQVDAIEARLTQDNATDEGVKGLDAEGTAKALRALAEELQGKAGQLRMQAALTQRPRMSEVQLLIEQGQVQLAQVGPRVRLARVKGRPADFLDEYSISHDGKALWYAHFHYPTLEAAKLDFTAGHLKTLAQRHVAGQQVTEANGTTTEVYRAPITAAAASAYFFNL</sequence>
<evidence type="ECO:0000313" key="3">
    <source>
        <dbReference type="Proteomes" id="UP001047646"/>
    </source>
</evidence>
<dbReference type="RefSeq" id="WP_217848696.1">
    <property type="nucleotide sequence ID" value="NZ_CP077073.1"/>
</dbReference>
<accession>A0ABX8M574</accession>
<name>A0ABX8M574_9PSED</name>
<reference evidence="2" key="1">
    <citation type="journal article" date="2021" name="Microorganisms">
        <title>The Ever-Expanding Pseudomonas Genus: Description of 43 New Species and Partition of the Pseudomonas putida Group.</title>
        <authorList>
            <person name="Girard L."/>
            <person name="Lood C."/>
            <person name="Hofte M."/>
            <person name="Vandamme P."/>
            <person name="Rokni-Zadeh H."/>
            <person name="van Noort V."/>
            <person name="Lavigne R."/>
            <person name="De Mot R."/>
        </authorList>
    </citation>
    <scope>NUCLEOTIDE SEQUENCE</scope>
    <source>
        <strain evidence="2">COW39</strain>
    </source>
</reference>
<evidence type="ECO:0000313" key="2">
    <source>
        <dbReference type="EMBL" id="QXH34236.1"/>
    </source>
</evidence>
<keyword evidence="3" id="KW-1185">Reference proteome</keyword>